<dbReference type="InterPro" id="IPR036875">
    <property type="entry name" value="Znf_CCHC_sf"/>
</dbReference>
<dbReference type="Gene3D" id="4.10.60.10">
    <property type="entry name" value="Zinc finger, CCHC-type"/>
    <property type="match status" value="1"/>
</dbReference>
<feature type="region of interest" description="Disordered" evidence="2">
    <location>
        <begin position="175"/>
        <end position="216"/>
    </location>
</feature>
<keyword evidence="1" id="KW-0862">Zinc</keyword>
<keyword evidence="1" id="KW-0479">Metal-binding</keyword>
<feature type="domain" description="CCHC-type" evidence="3">
    <location>
        <begin position="219"/>
        <end position="235"/>
    </location>
</feature>
<evidence type="ECO:0000313" key="4">
    <source>
        <dbReference type="EMBL" id="CAK0824572.1"/>
    </source>
</evidence>
<evidence type="ECO:0000313" key="5">
    <source>
        <dbReference type="Proteomes" id="UP001189429"/>
    </source>
</evidence>
<evidence type="ECO:0000256" key="1">
    <source>
        <dbReference type="PROSITE-ProRule" id="PRU00047"/>
    </source>
</evidence>
<accession>A0ABN9RYR8</accession>
<feature type="compositionally biased region" description="Basic and acidic residues" evidence="2">
    <location>
        <begin position="186"/>
        <end position="200"/>
    </location>
</feature>
<feature type="non-terminal residue" evidence="4">
    <location>
        <position position="1456"/>
    </location>
</feature>
<dbReference type="EMBL" id="CAUYUJ010008668">
    <property type="protein sequence ID" value="CAK0824572.1"/>
    <property type="molecule type" value="Genomic_DNA"/>
</dbReference>
<reference evidence="4" key="1">
    <citation type="submission" date="2023-10" db="EMBL/GenBank/DDBJ databases">
        <authorList>
            <person name="Chen Y."/>
            <person name="Shah S."/>
            <person name="Dougan E. K."/>
            <person name="Thang M."/>
            <person name="Chan C."/>
        </authorList>
    </citation>
    <scope>NUCLEOTIDE SEQUENCE [LARGE SCALE GENOMIC DNA]</scope>
</reference>
<name>A0ABN9RYR8_9DINO</name>
<dbReference type="InterPro" id="IPR036397">
    <property type="entry name" value="RNaseH_sf"/>
</dbReference>
<dbReference type="Gene3D" id="3.30.420.10">
    <property type="entry name" value="Ribonuclease H-like superfamily/Ribonuclease H"/>
    <property type="match status" value="1"/>
</dbReference>
<feature type="region of interest" description="Disordered" evidence="2">
    <location>
        <begin position="436"/>
        <end position="456"/>
    </location>
</feature>
<proteinExistence type="predicted"/>
<gene>
    <name evidence="4" type="ORF">PCOR1329_LOCUS24948</name>
</gene>
<keyword evidence="5" id="KW-1185">Reference proteome</keyword>
<dbReference type="CDD" id="cd09272">
    <property type="entry name" value="RNase_HI_RT_Ty1"/>
    <property type="match status" value="1"/>
</dbReference>
<dbReference type="InterPro" id="IPR013103">
    <property type="entry name" value="RVT_2"/>
</dbReference>
<feature type="region of interest" description="Disordered" evidence="2">
    <location>
        <begin position="1114"/>
        <end position="1134"/>
    </location>
</feature>
<organism evidence="4 5">
    <name type="scientific">Prorocentrum cordatum</name>
    <dbReference type="NCBI Taxonomy" id="2364126"/>
    <lineage>
        <taxon>Eukaryota</taxon>
        <taxon>Sar</taxon>
        <taxon>Alveolata</taxon>
        <taxon>Dinophyceae</taxon>
        <taxon>Prorocentrales</taxon>
        <taxon>Prorocentraceae</taxon>
        <taxon>Prorocentrum</taxon>
    </lineage>
</organism>
<dbReference type="Proteomes" id="UP001189429">
    <property type="component" value="Unassembled WGS sequence"/>
</dbReference>
<dbReference type="InterPro" id="IPR001878">
    <property type="entry name" value="Znf_CCHC"/>
</dbReference>
<protein>
    <recommendedName>
        <fullName evidence="3">CCHC-type domain-containing protein</fullName>
    </recommendedName>
</protein>
<keyword evidence="1" id="KW-0863">Zinc-finger</keyword>
<dbReference type="PROSITE" id="PS50158">
    <property type="entry name" value="ZF_CCHC"/>
    <property type="match status" value="1"/>
</dbReference>
<dbReference type="SMART" id="SM00343">
    <property type="entry name" value="ZnF_C2HC"/>
    <property type="match status" value="2"/>
</dbReference>
<evidence type="ECO:0000259" key="3">
    <source>
        <dbReference type="PROSITE" id="PS50158"/>
    </source>
</evidence>
<dbReference type="Pfam" id="PF07727">
    <property type="entry name" value="RVT_2"/>
    <property type="match status" value="1"/>
</dbReference>
<evidence type="ECO:0000256" key="2">
    <source>
        <dbReference type="SAM" id="MobiDB-lite"/>
    </source>
</evidence>
<comment type="caution">
    <text evidence="4">The sequence shown here is derived from an EMBL/GenBank/DDBJ whole genome shotgun (WGS) entry which is preliminary data.</text>
</comment>
<feature type="compositionally biased region" description="Low complexity" evidence="2">
    <location>
        <begin position="443"/>
        <end position="456"/>
    </location>
</feature>
<sequence>MQLSRTLGYWLIQTCRIQALDVVLNAGKFEGSEAWRQLHLRFEPQAASRYAGQLMTLLAWDFSGEMMIRLETFEREISLYESASEETLSDAIKVGIVLRQLPESPLRQHMIMNAERLKEWPKFREEILNVRRAQAAAAAAQNGVAPMDLSAFNNQGGKGRCRICNGKGHDERNCWHRKGGAGAGKGKSDSKGKSRGDSKSKGSSKGGKAKDGKAGKGPKCFNCQEHWHMSKDCPKKKNNLHMMEPEPEKALRGLWLAPFTIDEKGAAQKAFDLLIEGGLVDDKLVHELSRLGADTARASRRMVLGVDSCAATTVVPSELAPDYPTCENEMSAKGEGYRTANGGWVADEGTKELIGSVRNSDGSAQVRGIKARVTKVSKARLCLGDGRRRRNNVYEMEMELMPYSKAKDVIGRAEAWSKPSSSGKKLKEICMVRSDDAGDGAGSSQAVRRQQQQNQSKNLFNQKRYLHHLPRWLLRSHAEDAMPVVAFDYGYLGSGEDAAPILFVRDSLHRYTGAEVLTCKGAAHAHSADMLAKFAVNGGYKEVVFRCDNEPSIVALRDEAVKRLKKDHGAECLLETSAVGESQSNGLAEGAVRDMKGLTRTLMYAMEEMHGVTIGPKHPCLPWMVRHGAAVHNRGQVGSDGRTPYELRKGRTYKRALPAFGEKVFCLPVGKRESRLADRWLEGVFYVIRDDSDEVYVATPKDVMRARSVKRMPLAARSDKALFSELQGVPWRPVPCQEGEGLEVPPAVAKVVADQVVPDVDLPPVPGPVGPPAPRRVYIGKGVELRRYGYTPGCRGCAAARGNQRAIMHNEECRTRIEKAMEGDQTFGDGSAPAAADVAMGDAAEIGALLEQLGLDSLDLQEVFNPGEFAKGAPQFNLKPGVAMDLRTGLDFRLEEQRKRARAEIEEGDLAFLIMSPVCTPFSQLMELLMASGKRDEVKLQRLLAECKVFLGFCMELAAYQHSRGKWFLFEHPWTASRWKEECIKSIRELPGVIVVKGSQCVFGAKSYWPDGSEGLVAKPTGWMTNSREVAKQVGIVRDGSHEHVHLLVGQTAEEPEILEQATEEEMATFYDGISGAVLDPIGAKNARMDEMGYMSRLGVFERRKISEALQVSGTQPLPSGWADTNKGDDQKPELRSRLVAKETRKLSTLGPEGAAATFAATPPLEGLRMILSMAMTGRHEDRVLTFIDISRAHLHSELQRPVYLKAPAEDLECKDDECWLLRKAMYGLRDACSSFDLKVEDIMVRILKAKQGEFSPCIYQVGKLVVWRHGDDFVVLGGRKDSKAFTENLGEHLIVKVRGRRVAQVYTDSDFAGCLRTRKSTSSCTVMIGKHWIRSSSTTQGFNALSTGEAEFHALVKGGSIGLGLKTLAKDMGVDLEIVLKCDATAGKGIAERRGVGRIRHLHTPLLRLQRAVQQKRLRVTKIAGLENIRDIGTKHLDGPPIKKFLTMMGFVARA</sequence>
<dbReference type="SUPFAM" id="SSF57756">
    <property type="entry name" value="Retrovirus zinc finger-like domains"/>
    <property type="match status" value="1"/>
</dbReference>